<feature type="domain" description="DUF2264" evidence="1">
    <location>
        <begin position="14"/>
        <end position="358"/>
    </location>
</feature>
<dbReference type="PANTHER" id="PTHR35339:SF4">
    <property type="entry name" value="LINALOOL DEHYDRATASE_ISOMERASE DOMAIN-CONTAINING PROTEIN"/>
    <property type="match status" value="1"/>
</dbReference>
<organism evidence="3 4">
    <name type="scientific">Halodurantibacterium flavum</name>
    <dbReference type="NCBI Taxonomy" id="1382802"/>
    <lineage>
        <taxon>Bacteria</taxon>
        <taxon>Pseudomonadati</taxon>
        <taxon>Pseudomonadota</taxon>
        <taxon>Alphaproteobacteria</taxon>
        <taxon>Rhodobacterales</taxon>
        <taxon>Paracoccaceae</taxon>
        <taxon>Halodurantibacterium</taxon>
    </lineage>
</organism>
<dbReference type="InterPro" id="IPR049237">
    <property type="entry name" value="DUF2264_C"/>
</dbReference>
<protein>
    <submittedName>
        <fullName evidence="3">DUF2264 domain-containing protein</fullName>
    </submittedName>
</protein>
<proteinExistence type="predicted"/>
<keyword evidence="4" id="KW-1185">Reference proteome</keyword>
<evidence type="ECO:0000259" key="1">
    <source>
        <dbReference type="Pfam" id="PF10022"/>
    </source>
</evidence>
<dbReference type="InterPro" id="IPR016624">
    <property type="entry name" value="UCP014753"/>
</dbReference>
<evidence type="ECO:0000259" key="2">
    <source>
        <dbReference type="Pfam" id="PF20938"/>
    </source>
</evidence>
<name>A0ABW4S1H5_9RHOB</name>
<dbReference type="Pfam" id="PF20938">
    <property type="entry name" value="DUF2264_C"/>
    <property type="match status" value="1"/>
</dbReference>
<dbReference type="RefSeq" id="WP_390258938.1">
    <property type="nucleotide sequence ID" value="NZ_JBHUGH010000001.1"/>
</dbReference>
<feature type="domain" description="DUF2264" evidence="2">
    <location>
        <begin position="364"/>
        <end position="584"/>
    </location>
</feature>
<dbReference type="Pfam" id="PF10022">
    <property type="entry name" value="DUF2264"/>
    <property type="match status" value="1"/>
</dbReference>
<sequence>MPFYPRFQSNPMQSRADFQEATLALFEPLLPYLERQGARMDFDEGGASFDMQSSSVEGVVRPLWGLVPLAMGGGSTEHWPLLRRVIAEGVDPAHQNYWGPVHDHSQRAVEMAAIGMMLMLLPEEGWYPFEECERDNLVAWIDAIQRVELVDNNWLFFAILVQAGLRRIGRADLVDEALHERYLTRIEEWYLGDGWYGDGPELPIDHYNGFAMHFYALLYAQYAEAADAARCRRFRQRAGLFAVQFAQWFAESGETVMVGRSLIYRFATAAFWGIAATAEQDELSIGAIKGIWARQIRSWRNLPIFTSDGLLTRGYGYPNLIMSEEYNSPTSPYWAMKAFFPLAWGEDSDFWRAEEEPLPVPRELTPMPAASSIVQRSGGHSILHYAAPVRSALQRDKYNKFAYSTFLGPDMASLQYSERFSFGDNILAFSFDEGLNWTMCHARPEARVTDDQIHMTWISGRQMVETIVIPETEGRFQRRHDFVLDAPALVVETGFAVSEWYRPAELLGPDKTVLRSHQVAGALRAQQARVAPALTVRGENGVSGIESLDVTPKLAVLGTRIHTNISSPKTAVPFLLARLGPGAHKLHHAFLATPSAATS</sequence>
<dbReference type="PIRSF" id="PIRSF014753">
    <property type="entry name" value="UCP014753"/>
    <property type="match status" value="1"/>
</dbReference>
<evidence type="ECO:0000313" key="3">
    <source>
        <dbReference type="EMBL" id="MFD1910923.1"/>
    </source>
</evidence>
<dbReference type="Proteomes" id="UP001597353">
    <property type="component" value="Unassembled WGS sequence"/>
</dbReference>
<dbReference type="PANTHER" id="PTHR35339">
    <property type="entry name" value="LINALOOL DEHYDRATASE_ISOMERASE DOMAIN-CONTAINING PROTEIN"/>
    <property type="match status" value="1"/>
</dbReference>
<evidence type="ECO:0000313" key="4">
    <source>
        <dbReference type="Proteomes" id="UP001597353"/>
    </source>
</evidence>
<dbReference type="EMBL" id="JBHUGH010000001">
    <property type="protein sequence ID" value="MFD1910923.1"/>
    <property type="molecule type" value="Genomic_DNA"/>
</dbReference>
<accession>A0ABW4S1H5</accession>
<comment type="caution">
    <text evidence="3">The sequence shown here is derived from an EMBL/GenBank/DDBJ whole genome shotgun (WGS) entry which is preliminary data.</text>
</comment>
<reference evidence="4" key="1">
    <citation type="journal article" date="2019" name="Int. J. Syst. Evol. Microbiol.">
        <title>The Global Catalogue of Microorganisms (GCM) 10K type strain sequencing project: providing services to taxonomists for standard genome sequencing and annotation.</title>
        <authorList>
            <consortium name="The Broad Institute Genomics Platform"/>
            <consortium name="The Broad Institute Genome Sequencing Center for Infectious Disease"/>
            <person name="Wu L."/>
            <person name="Ma J."/>
        </authorList>
    </citation>
    <scope>NUCLEOTIDE SEQUENCE [LARGE SCALE GENOMIC DNA]</scope>
    <source>
        <strain evidence="4">CGMCC 4.7242</strain>
    </source>
</reference>
<gene>
    <name evidence="3" type="ORF">ACFSGJ_01685</name>
</gene>
<dbReference type="InterPro" id="IPR049349">
    <property type="entry name" value="DUF2264_N"/>
</dbReference>